<dbReference type="GO" id="GO:0005829">
    <property type="term" value="C:cytosol"/>
    <property type="evidence" value="ECO:0007669"/>
    <property type="project" value="TreeGrafter"/>
</dbReference>
<dbReference type="NCBIfam" id="TIGR01033">
    <property type="entry name" value="YebC/PmpR family DNA-binding transcriptional regulator"/>
    <property type="match status" value="1"/>
</dbReference>
<dbReference type="FunFam" id="1.10.10.200:FF:000001">
    <property type="entry name" value="Probable transcriptional regulatory protein YebC"/>
    <property type="match status" value="1"/>
</dbReference>
<evidence type="ECO:0000256" key="5">
    <source>
        <dbReference type="ARBA" id="ARBA00023163"/>
    </source>
</evidence>
<reference evidence="10 11" key="1">
    <citation type="submission" date="2018-06" db="EMBL/GenBank/DDBJ databases">
        <authorList>
            <consortium name="Pathogen Informatics"/>
            <person name="Doyle S."/>
        </authorList>
    </citation>
    <scope>NUCLEOTIDE SEQUENCE [LARGE SCALE GENOMIC DNA]</scope>
    <source>
        <strain evidence="10 11">NCTC7304</strain>
    </source>
</reference>
<dbReference type="InterPro" id="IPR026564">
    <property type="entry name" value="Transcrip_reg_TACO1-like_dom3"/>
</dbReference>
<dbReference type="InterPro" id="IPR049083">
    <property type="entry name" value="TACO1_YebC_N"/>
</dbReference>
<dbReference type="PANTHER" id="PTHR12532:SF6">
    <property type="entry name" value="TRANSCRIPTIONAL REGULATORY PROTEIN YEBC-RELATED"/>
    <property type="match status" value="1"/>
</dbReference>
<dbReference type="HAMAP" id="MF_00693">
    <property type="entry name" value="Transcrip_reg_TACO1"/>
    <property type="match status" value="1"/>
</dbReference>
<dbReference type="NCBIfam" id="NF001030">
    <property type="entry name" value="PRK00110.1"/>
    <property type="match status" value="1"/>
</dbReference>
<dbReference type="NCBIfam" id="NF009044">
    <property type="entry name" value="PRK12378.1"/>
    <property type="match status" value="1"/>
</dbReference>
<dbReference type="PANTHER" id="PTHR12532">
    <property type="entry name" value="TRANSLATIONAL ACTIVATOR OF CYTOCHROME C OXIDASE 1"/>
    <property type="match status" value="1"/>
</dbReference>
<organism evidence="10 11">
    <name type="scientific">Salmonella enterica subsp. arizonae</name>
    <dbReference type="NCBI Taxonomy" id="59203"/>
    <lineage>
        <taxon>Bacteria</taxon>
        <taxon>Pseudomonadati</taxon>
        <taxon>Pseudomonadota</taxon>
        <taxon>Gammaproteobacteria</taxon>
        <taxon>Enterobacterales</taxon>
        <taxon>Enterobacteriaceae</taxon>
        <taxon>Salmonella</taxon>
    </lineage>
</organism>
<dbReference type="InterPro" id="IPR002876">
    <property type="entry name" value="Transcrip_reg_TACO1-like"/>
</dbReference>
<evidence type="ECO:0000313" key="10">
    <source>
        <dbReference type="EMBL" id="SUG32903.1"/>
    </source>
</evidence>
<comment type="subcellular location">
    <subcellularLocation>
        <location evidence="6">Cytoplasm</location>
    </subcellularLocation>
</comment>
<dbReference type="InterPro" id="IPR029072">
    <property type="entry name" value="YebC-like"/>
</dbReference>
<evidence type="ECO:0000256" key="6">
    <source>
        <dbReference type="HAMAP-Rule" id="MF_00693"/>
    </source>
</evidence>
<comment type="similarity">
    <text evidence="1 6">Belongs to the TACO1 family.</text>
</comment>
<dbReference type="GO" id="GO:0003677">
    <property type="term" value="F:DNA binding"/>
    <property type="evidence" value="ECO:0007669"/>
    <property type="project" value="UniProtKB-UniRule"/>
</dbReference>
<proteinExistence type="inferred from homology"/>
<dbReference type="InterPro" id="IPR017856">
    <property type="entry name" value="Integrase-like_N"/>
</dbReference>
<feature type="domain" description="TACO1/YebC-like second and third" evidence="8">
    <location>
        <begin position="82"/>
        <end position="205"/>
    </location>
</feature>
<dbReference type="Proteomes" id="UP000254762">
    <property type="component" value="Unassembled WGS sequence"/>
</dbReference>
<evidence type="ECO:0000259" key="8">
    <source>
        <dbReference type="Pfam" id="PF01709"/>
    </source>
</evidence>
<accession>A0A379STH2</accession>
<evidence type="ECO:0000313" key="11">
    <source>
        <dbReference type="Proteomes" id="UP000254762"/>
    </source>
</evidence>
<evidence type="ECO:0000256" key="3">
    <source>
        <dbReference type="ARBA" id="ARBA00023015"/>
    </source>
</evidence>
<dbReference type="EMBL" id="UGXD01000002">
    <property type="protein sequence ID" value="SUG32903.1"/>
    <property type="molecule type" value="Genomic_DNA"/>
</dbReference>
<dbReference type="Gene3D" id="1.10.10.200">
    <property type="match status" value="1"/>
</dbReference>
<evidence type="ECO:0000259" key="9">
    <source>
        <dbReference type="Pfam" id="PF20772"/>
    </source>
</evidence>
<dbReference type="GO" id="GO:0006355">
    <property type="term" value="P:regulation of DNA-templated transcription"/>
    <property type="evidence" value="ECO:0007669"/>
    <property type="project" value="UniProtKB-UniRule"/>
</dbReference>
<gene>
    <name evidence="10" type="primary">yebC_1</name>
    <name evidence="6" type="synonym">yebC</name>
    <name evidence="10" type="ORF">NCTC7304_02359</name>
</gene>
<keyword evidence="4 6" id="KW-0238">DNA-binding</keyword>
<feature type="domain" description="TACO1/YebC-like N-terminal" evidence="9">
    <location>
        <begin position="5"/>
        <end position="75"/>
    </location>
</feature>
<dbReference type="FunFam" id="3.30.70.980:FF:000002">
    <property type="entry name" value="Probable transcriptional regulatory protein YebC"/>
    <property type="match status" value="1"/>
</dbReference>
<name>A0A379STH2_SALER</name>
<keyword evidence="3 6" id="KW-0805">Transcription regulation</keyword>
<evidence type="ECO:0000256" key="1">
    <source>
        <dbReference type="ARBA" id="ARBA00008724"/>
    </source>
</evidence>
<dbReference type="Gene3D" id="3.30.70.980">
    <property type="match status" value="2"/>
</dbReference>
<keyword evidence="5 6" id="KW-0804">Transcription</keyword>
<evidence type="ECO:0000256" key="2">
    <source>
        <dbReference type="ARBA" id="ARBA00022490"/>
    </source>
</evidence>
<sequence length="218" mass="23575">MAGHSKWANTRHRKAAQDAKRGKIFTKIIRELVTAAKLGGGDPDANPRLRAAVDKALSNNMTRDTLNRAIARGVGGDDDANMETIIYEGYGPGGTAIMVECLSDNRNRTVAEVRHAFSKCGGNLGTDGSVAYLFSKKGVISFEKGDEDTIMEAALEAGAEDVVTYDDGAIDVYTAWEEMGKVRDALENAGLKADSAEVSMIPSTKRIWMRKPRRSCCV</sequence>
<dbReference type="SUPFAM" id="SSF75625">
    <property type="entry name" value="YebC-like"/>
    <property type="match status" value="1"/>
</dbReference>
<evidence type="ECO:0000256" key="7">
    <source>
        <dbReference type="SAM" id="MobiDB-lite"/>
    </source>
</evidence>
<keyword evidence="2 6" id="KW-0963">Cytoplasm</keyword>
<dbReference type="Pfam" id="PF01709">
    <property type="entry name" value="Transcrip_reg"/>
    <property type="match status" value="1"/>
</dbReference>
<dbReference type="AlphaFoldDB" id="A0A379STH2"/>
<feature type="region of interest" description="Disordered" evidence="7">
    <location>
        <begin position="1"/>
        <end position="20"/>
    </location>
</feature>
<evidence type="ECO:0000256" key="4">
    <source>
        <dbReference type="ARBA" id="ARBA00023125"/>
    </source>
</evidence>
<dbReference type="InterPro" id="IPR048300">
    <property type="entry name" value="TACO1_YebC-like_2nd/3rd_dom"/>
</dbReference>
<dbReference type="Pfam" id="PF20772">
    <property type="entry name" value="TACO1_YebC_N"/>
    <property type="match status" value="1"/>
</dbReference>
<protein>
    <recommendedName>
        <fullName evidence="6">Probable transcriptional regulatory protein YebC</fullName>
    </recommendedName>
</protein>